<dbReference type="Gene3D" id="3.40.33.10">
    <property type="entry name" value="CAP"/>
    <property type="match status" value="1"/>
</dbReference>
<feature type="domain" description="SCP" evidence="1">
    <location>
        <begin position="34"/>
        <end position="149"/>
    </location>
</feature>
<dbReference type="AlphaFoldDB" id="A0A9D4LU28"/>
<dbReference type="Proteomes" id="UP000828390">
    <property type="component" value="Unassembled WGS sequence"/>
</dbReference>
<protein>
    <recommendedName>
        <fullName evidence="1">SCP domain-containing protein</fullName>
    </recommendedName>
</protein>
<proteinExistence type="predicted"/>
<gene>
    <name evidence="2" type="ORF">DPMN_026802</name>
</gene>
<evidence type="ECO:0000259" key="1">
    <source>
        <dbReference type="Pfam" id="PF00188"/>
    </source>
</evidence>
<keyword evidence="3" id="KW-1185">Reference proteome</keyword>
<accession>A0A9D4LU28</accession>
<reference evidence="2" key="1">
    <citation type="journal article" date="2019" name="bioRxiv">
        <title>The Genome of the Zebra Mussel, Dreissena polymorpha: A Resource for Invasive Species Research.</title>
        <authorList>
            <person name="McCartney M.A."/>
            <person name="Auch B."/>
            <person name="Kono T."/>
            <person name="Mallez S."/>
            <person name="Zhang Y."/>
            <person name="Obille A."/>
            <person name="Becker A."/>
            <person name="Abrahante J.E."/>
            <person name="Garbe J."/>
            <person name="Badalamenti J.P."/>
            <person name="Herman A."/>
            <person name="Mangelson H."/>
            <person name="Liachko I."/>
            <person name="Sullivan S."/>
            <person name="Sone E.D."/>
            <person name="Koren S."/>
            <person name="Silverstein K.A.T."/>
            <person name="Beckman K.B."/>
            <person name="Gohl D.M."/>
        </authorList>
    </citation>
    <scope>NUCLEOTIDE SEQUENCE</scope>
    <source>
        <strain evidence="2">Duluth1</strain>
        <tissue evidence="2">Whole animal</tissue>
    </source>
</reference>
<dbReference type="InterPro" id="IPR014044">
    <property type="entry name" value="CAP_dom"/>
</dbReference>
<dbReference type="SUPFAM" id="SSF55797">
    <property type="entry name" value="PR-1-like"/>
    <property type="match status" value="1"/>
</dbReference>
<dbReference type="InterPro" id="IPR035940">
    <property type="entry name" value="CAP_sf"/>
</dbReference>
<dbReference type="EMBL" id="JAIWYP010000002">
    <property type="protein sequence ID" value="KAH3863802.1"/>
    <property type="molecule type" value="Genomic_DNA"/>
</dbReference>
<evidence type="ECO:0000313" key="3">
    <source>
        <dbReference type="Proteomes" id="UP000828390"/>
    </source>
</evidence>
<organism evidence="2 3">
    <name type="scientific">Dreissena polymorpha</name>
    <name type="common">Zebra mussel</name>
    <name type="synonym">Mytilus polymorpha</name>
    <dbReference type="NCBI Taxonomy" id="45954"/>
    <lineage>
        <taxon>Eukaryota</taxon>
        <taxon>Metazoa</taxon>
        <taxon>Spiralia</taxon>
        <taxon>Lophotrochozoa</taxon>
        <taxon>Mollusca</taxon>
        <taxon>Bivalvia</taxon>
        <taxon>Autobranchia</taxon>
        <taxon>Heteroconchia</taxon>
        <taxon>Euheterodonta</taxon>
        <taxon>Imparidentia</taxon>
        <taxon>Neoheterodontei</taxon>
        <taxon>Myida</taxon>
        <taxon>Dreissenoidea</taxon>
        <taxon>Dreissenidae</taxon>
        <taxon>Dreissena</taxon>
    </lineage>
</organism>
<sequence length="152" mass="17380">MFEGDNFSVFTSLFHSWLCPLGELTGEEQFFTISAHNILRREAGVKDLAWSSHLERWAKYVIRCETEYPGPITCHTNFGKAEPGEEVYNVVYRWGAEGDDLQRPLQYGCRTPYDKSLCNHNTIVRDRSLTQLACASKRCGTQRQLTCIYSSG</sequence>
<dbReference type="Pfam" id="PF00188">
    <property type="entry name" value="CAP"/>
    <property type="match status" value="1"/>
</dbReference>
<comment type="caution">
    <text evidence="2">The sequence shown here is derived from an EMBL/GenBank/DDBJ whole genome shotgun (WGS) entry which is preliminary data.</text>
</comment>
<name>A0A9D4LU28_DREPO</name>
<evidence type="ECO:0000313" key="2">
    <source>
        <dbReference type="EMBL" id="KAH3863802.1"/>
    </source>
</evidence>
<reference evidence="2" key="2">
    <citation type="submission" date="2020-11" db="EMBL/GenBank/DDBJ databases">
        <authorList>
            <person name="McCartney M.A."/>
            <person name="Auch B."/>
            <person name="Kono T."/>
            <person name="Mallez S."/>
            <person name="Becker A."/>
            <person name="Gohl D.M."/>
            <person name="Silverstein K.A.T."/>
            <person name="Koren S."/>
            <person name="Bechman K.B."/>
            <person name="Herman A."/>
            <person name="Abrahante J.E."/>
            <person name="Garbe J."/>
        </authorList>
    </citation>
    <scope>NUCLEOTIDE SEQUENCE</scope>
    <source>
        <strain evidence="2">Duluth1</strain>
        <tissue evidence="2">Whole animal</tissue>
    </source>
</reference>